<feature type="region of interest" description="Disordered" evidence="2">
    <location>
        <begin position="63"/>
        <end position="94"/>
    </location>
</feature>
<evidence type="ECO:0000313" key="3">
    <source>
        <dbReference type="EMBL" id="GBB84460.1"/>
    </source>
</evidence>
<dbReference type="EMBL" id="BEXD01000117">
    <property type="protein sequence ID" value="GBB84460.1"/>
    <property type="molecule type" value="Genomic_DNA"/>
</dbReference>
<keyword evidence="1" id="KW-0175">Coiled coil</keyword>
<dbReference type="STRING" id="94130.A0A2Z6Q394"/>
<dbReference type="Proteomes" id="UP000247702">
    <property type="component" value="Unassembled WGS sequence"/>
</dbReference>
<feature type="coiled-coil region" evidence="1">
    <location>
        <begin position="160"/>
        <end position="243"/>
    </location>
</feature>
<keyword evidence="4" id="KW-1185">Reference proteome</keyword>
<reference evidence="3 4" key="1">
    <citation type="submission" date="2017-11" db="EMBL/GenBank/DDBJ databases">
        <title>The genome of Rhizophagus clarus HR1 reveals common genetic basis of auxotrophy among arbuscular mycorrhizal fungi.</title>
        <authorList>
            <person name="Kobayashi Y."/>
        </authorList>
    </citation>
    <scope>NUCLEOTIDE SEQUENCE [LARGE SCALE GENOMIC DNA]</scope>
    <source>
        <strain evidence="3 4">HR1</strain>
    </source>
</reference>
<sequence length="452" mass="52371">MPQIRTLKDLDNGNKLGDTPANQYPPSRPELEEELSCAKKDREVAIYWGSQFADSYDVLDREHKHTQDSLNQSKKENKRIQDDLNRSRKENEKLSNRIHQLGEEITYLQSKINDPKLMDEIRQLHSEINDLKLQITRKDISLADAESKFSIKSEEMQALQFKMKEEIQAHQSRAEELERDLSLAQEELSKMESHRRKLELRNTELFTENIDLDLGKRDLEDTLIKKKDKLVQMNDNLATAQKALIEKDTLLQEAVLNNTRLAEQISKISSESEVIGGDKGLEKGIEITSPTTTSDLPYYLFFQQSRAWVKNLQLIVEDINNFLTKQIGMAPAVAIEKKSIIANPSYPRDGPVGFDEKKLSSDMLVRYLLYSSDQEGGRRRAGDLNWSPHIYYIHQSMVQKNQPVLYWLEEVPFGLIVNDDYVVKRPKRSFVREKLQVIPFDTELPPQWVLTN</sequence>
<evidence type="ECO:0000256" key="1">
    <source>
        <dbReference type="SAM" id="Coils"/>
    </source>
</evidence>
<organism evidence="3 4">
    <name type="scientific">Rhizophagus clarus</name>
    <dbReference type="NCBI Taxonomy" id="94130"/>
    <lineage>
        <taxon>Eukaryota</taxon>
        <taxon>Fungi</taxon>
        <taxon>Fungi incertae sedis</taxon>
        <taxon>Mucoromycota</taxon>
        <taxon>Glomeromycotina</taxon>
        <taxon>Glomeromycetes</taxon>
        <taxon>Glomerales</taxon>
        <taxon>Glomeraceae</taxon>
        <taxon>Rhizophagus</taxon>
    </lineage>
</organism>
<gene>
    <name evidence="3" type="ORF">RclHR1_11020006</name>
</gene>
<dbReference type="AlphaFoldDB" id="A0A2Z6Q394"/>
<protein>
    <submittedName>
        <fullName evidence="3">Uncharacterized protein</fullName>
    </submittedName>
</protein>
<evidence type="ECO:0000313" key="4">
    <source>
        <dbReference type="Proteomes" id="UP000247702"/>
    </source>
</evidence>
<dbReference type="Gene3D" id="1.10.287.1490">
    <property type="match status" value="1"/>
</dbReference>
<proteinExistence type="predicted"/>
<name>A0A2Z6Q394_9GLOM</name>
<accession>A0A2Z6Q394</accession>
<comment type="caution">
    <text evidence="3">The sequence shown here is derived from an EMBL/GenBank/DDBJ whole genome shotgun (WGS) entry which is preliminary data.</text>
</comment>
<feature type="region of interest" description="Disordered" evidence="2">
    <location>
        <begin position="1"/>
        <end position="35"/>
    </location>
</feature>
<feature type="compositionally biased region" description="Basic and acidic residues" evidence="2">
    <location>
        <begin position="1"/>
        <end position="12"/>
    </location>
</feature>
<evidence type="ECO:0000256" key="2">
    <source>
        <dbReference type="SAM" id="MobiDB-lite"/>
    </source>
</evidence>